<keyword evidence="3 7" id="KW-1133">Transmembrane helix</keyword>
<dbReference type="PANTHER" id="PTHR45902:SF1">
    <property type="entry name" value="LATROPHILIN RECEPTOR-LIKE PROTEIN A"/>
    <property type="match status" value="1"/>
</dbReference>
<keyword evidence="11" id="KW-1185">Reference proteome</keyword>
<feature type="transmembrane region" description="Helical" evidence="7">
    <location>
        <begin position="736"/>
        <end position="759"/>
    </location>
</feature>
<evidence type="ECO:0000256" key="7">
    <source>
        <dbReference type="SAM" id="Phobius"/>
    </source>
</evidence>
<evidence type="ECO:0000259" key="8">
    <source>
        <dbReference type="PROSITE" id="PS50261"/>
    </source>
</evidence>
<dbReference type="InterPro" id="IPR053231">
    <property type="entry name" value="GPCR_LN-TM7"/>
</dbReference>
<comment type="caution">
    <text evidence="10">The sequence shown here is derived from an EMBL/GenBank/DDBJ whole genome shotgun (WGS) entry which is preliminary data.</text>
</comment>
<feature type="transmembrane region" description="Helical" evidence="7">
    <location>
        <begin position="601"/>
        <end position="624"/>
    </location>
</feature>
<protein>
    <recommendedName>
        <fullName evidence="12">G-protein coupled receptors family 2 profile 2 domain-containing protein</fullName>
    </recommendedName>
</protein>
<accession>A0A8S3TES3</accession>
<organism evidence="10 11">
    <name type="scientific">Mytilus edulis</name>
    <name type="common">Blue mussel</name>
    <dbReference type="NCBI Taxonomy" id="6550"/>
    <lineage>
        <taxon>Eukaryota</taxon>
        <taxon>Metazoa</taxon>
        <taxon>Spiralia</taxon>
        <taxon>Lophotrochozoa</taxon>
        <taxon>Mollusca</taxon>
        <taxon>Bivalvia</taxon>
        <taxon>Autobranchia</taxon>
        <taxon>Pteriomorphia</taxon>
        <taxon>Mytilida</taxon>
        <taxon>Mytiloidea</taxon>
        <taxon>Mytilidae</taxon>
        <taxon>Mytilinae</taxon>
        <taxon>Mytilus</taxon>
    </lineage>
</organism>
<dbReference type="Pfam" id="PF00002">
    <property type="entry name" value="7tm_2"/>
    <property type="match status" value="1"/>
</dbReference>
<evidence type="ECO:0000256" key="6">
    <source>
        <dbReference type="SAM" id="MobiDB-lite"/>
    </source>
</evidence>
<keyword evidence="4 7" id="KW-0472">Membrane</keyword>
<reference evidence="10" key="1">
    <citation type="submission" date="2021-03" db="EMBL/GenBank/DDBJ databases">
        <authorList>
            <person name="Bekaert M."/>
        </authorList>
    </citation>
    <scope>NUCLEOTIDE SEQUENCE</scope>
</reference>
<dbReference type="EMBL" id="CAJPWZ010002043">
    <property type="protein sequence ID" value="CAG2229996.1"/>
    <property type="molecule type" value="Genomic_DNA"/>
</dbReference>
<feature type="compositionally biased region" description="Polar residues" evidence="6">
    <location>
        <begin position="915"/>
        <end position="924"/>
    </location>
</feature>
<dbReference type="GO" id="GO:0007166">
    <property type="term" value="P:cell surface receptor signaling pathway"/>
    <property type="evidence" value="ECO:0007669"/>
    <property type="project" value="InterPro"/>
</dbReference>
<dbReference type="Gene3D" id="4.10.410.20">
    <property type="match status" value="1"/>
</dbReference>
<dbReference type="CDD" id="cd13952">
    <property type="entry name" value="7tm_classB"/>
    <property type="match status" value="1"/>
</dbReference>
<feature type="compositionally biased region" description="Polar residues" evidence="6">
    <location>
        <begin position="896"/>
        <end position="908"/>
    </location>
</feature>
<name>A0A8S3TES3_MYTED</name>
<evidence type="ECO:0000313" key="11">
    <source>
        <dbReference type="Proteomes" id="UP000683360"/>
    </source>
</evidence>
<keyword evidence="2 7" id="KW-0812">Transmembrane</keyword>
<feature type="transmembrane region" description="Helical" evidence="7">
    <location>
        <begin position="691"/>
        <end position="715"/>
    </location>
</feature>
<dbReference type="PROSITE" id="PS50261">
    <property type="entry name" value="G_PROTEIN_RECEP_F2_4"/>
    <property type="match status" value="1"/>
</dbReference>
<evidence type="ECO:0000313" key="10">
    <source>
        <dbReference type="EMBL" id="CAG2229996.1"/>
    </source>
</evidence>
<feature type="transmembrane region" description="Helical" evidence="7">
    <location>
        <begin position="645"/>
        <end position="671"/>
    </location>
</feature>
<feature type="domain" description="SMB" evidence="9">
    <location>
        <begin position="1073"/>
        <end position="1122"/>
    </location>
</feature>
<evidence type="ECO:0000256" key="5">
    <source>
        <dbReference type="ARBA" id="ARBA00023157"/>
    </source>
</evidence>
<evidence type="ECO:0000259" key="9">
    <source>
        <dbReference type="PROSITE" id="PS50958"/>
    </source>
</evidence>
<evidence type="ECO:0008006" key="12">
    <source>
        <dbReference type="Google" id="ProtNLM"/>
    </source>
</evidence>
<feature type="domain" description="G-protein coupled receptors family 2 profile 2" evidence="8">
    <location>
        <begin position="532"/>
        <end position="749"/>
    </location>
</feature>
<evidence type="ECO:0000256" key="2">
    <source>
        <dbReference type="ARBA" id="ARBA00022692"/>
    </source>
</evidence>
<feature type="transmembrane region" description="Helical" evidence="7">
    <location>
        <begin position="534"/>
        <end position="553"/>
    </location>
</feature>
<feature type="transmembrane region" description="Helical" evidence="7">
    <location>
        <begin position="565"/>
        <end position="589"/>
    </location>
</feature>
<gene>
    <name evidence="10" type="ORF">MEDL_42878</name>
</gene>
<comment type="subcellular location">
    <subcellularLocation>
        <location evidence="1">Membrane</location>
        <topology evidence="1">Multi-pass membrane protein</topology>
    </subcellularLocation>
</comment>
<dbReference type="InterPro" id="IPR017981">
    <property type="entry name" value="GPCR_2-like_7TM"/>
</dbReference>
<dbReference type="Gene3D" id="1.20.1070.10">
    <property type="entry name" value="Rhodopsin 7-helix transmembrane proteins"/>
    <property type="match status" value="1"/>
</dbReference>
<evidence type="ECO:0000256" key="4">
    <source>
        <dbReference type="ARBA" id="ARBA00023136"/>
    </source>
</evidence>
<evidence type="ECO:0000256" key="3">
    <source>
        <dbReference type="ARBA" id="ARBA00022989"/>
    </source>
</evidence>
<feature type="region of interest" description="Disordered" evidence="6">
    <location>
        <begin position="889"/>
        <end position="924"/>
    </location>
</feature>
<feature type="domain" description="SMB" evidence="9">
    <location>
        <begin position="77"/>
        <end position="122"/>
    </location>
</feature>
<dbReference type="GO" id="GO:0004930">
    <property type="term" value="F:G protein-coupled receptor activity"/>
    <property type="evidence" value="ECO:0007669"/>
    <property type="project" value="InterPro"/>
</dbReference>
<dbReference type="InterPro" id="IPR001212">
    <property type="entry name" value="Somatomedin_B_dom"/>
</dbReference>
<keyword evidence="5" id="KW-1015">Disulfide bond</keyword>
<dbReference type="PANTHER" id="PTHR45902">
    <property type="entry name" value="LATROPHILIN RECEPTOR-LIKE PROTEIN A"/>
    <property type="match status" value="1"/>
</dbReference>
<dbReference type="PROSITE" id="PS50958">
    <property type="entry name" value="SMB_2"/>
    <property type="match status" value="2"/>
</dbReference>
<evidence type="ECO:0000256" key="1">
    <source>
        <dbReference type="ARBA" id="ARBA00004141"/>
    </source>
</evidence>
<dbReference type="GO" id="GO:0016020">
    <property type="term" value="C:membrane"/>
    <property type="evidence" value="ECO:0007669"/>
    <property type="project" value="UniProtKB-SubCell"/>
</dbReference>
<dbReference type="OrthoDB" id="6134459at2759"/>
<dbReference type="InterPro" id="IPR000832">
    <property type="entry name" value="GPCR_2_secretin-like"/>
</dbReference>
<sequence length="1442" mass="164972">MLSHGLAKQTQYEKRYGPELFTASVTTFNGDFSKEFTKIKRKIPSRIKNLERNETLDLLIGLSTQSAMDLNTSQEPSRDPCHEFGTCSVAQNKTKWYCYCDSDCQMFNDCCSDYNGTIRDSNSQLSFDCYPKTYIVGIEGKTGFLAVNSCPDSYKNRTVKERCLQNNVMENGLFVSHGKTLTFKNKFCALCNNFTDVQEFDIVFATVESVYEYMPSLKRENRMAYLLINADYKVIPPRNTNLRFCLPNLISTSNNNLCQSHSNPIFVPELLKLYKNYFCLDSNIASDMYTILCIYDKFDIIKTEDSFSLSVLISLGNPAGGYSDGNQCREWTEEIQQQGVCSQFDVYTNICIDFIFFLFSNQVIEEESFQQIAVMVSFSYNAGNFTIRTSDIKIWIDDNGLVATVRVEMIIQKSAFRHEIEEIRKYLTKRKVRVILKNDTYNPEIEILNSNYMPYNGTNMSFIPQQHEYRYHYFPSQSLEIFPSDNRVFGLNQIDNWRCSEVNIEVQFKGVELYVNKMSCLAISNLKTHTISVMITYVSFSVSAIALCVLIIVNRKLRLTTSIPISNIENISVSIMLSNVLFMVGIGATETKTLCYVIGVILHYLWLSVFSFMTISVACITSTLSKITIRKLKTNESSRKRKRRLTALGLTTPLFLVIPSICIDVFGPSFLSAGYGSYACFPNNYPANLMFFTGPVMVTVFVNSSCLISVIIQVCKIRTEAANIRKLNIYQDAKMYLRMVALSGVFWFIVCGVLSWNYVTNTINTGRNPNSSVNYNHNAVTRRKRSSDVSTNYIQNTVKTTKEISNNSANSNKYTVAETEWTPYGSVNYHQNTVTRRKRSSEGSTQYNNYTVKITEMIPDGSTNSNKNTATDMEKIQYGSVNYYQNTVTRRKRSSDGSTHCNNDTVKNTEMIPDGSTNSNNNTATEMERIPYGSVNYDQNTVTRRKRRSDGSLQYNKYTVKITEMIPDGSTDSNKNTATDMEMTHNGSVYVTKNTATQTEMISDGSAKQTQDEERYRPELFTTSVMTFDDGFSKGFNNIKKEISPKTKNLKRNETLDILNGLSTQPTMNLITTQEPCRGRCHEYGTCSIAQNKTKWYCYCDSDCQMFNDCCYNYNGTIRNSNSQLSFNCYPQTYIIGIEAKTGFLAVDSCPDSYKNRTVKERCLQNNLTENGLFVSHGKTLTFKNKFCALCNNITDVQAFDIVFATVEGVYEYMSSLKRENRMAYFLINADYKVIPPRNTNLRFCMTNLISTSKNNRCQSHSNPIFVPELLKLYKNYFCLDSKIASDIYTIVCIYEIVDFNFWKENSFSLSILISLGNPAGGYNDENQCKEWTEKIQQQGVCSQFDVYTNICIDFIFSLFSNQVIEEDSFHQIAVMVSFSYNAGNFTIKTSDIKIWIDDNGLVAYVRVEMIIQKSAFRHEIEEIRKYLTKRKVRVILKKRYL</sequence>
<dbReference type="Proteomes" id="UP000683360">
    <property type="component" value="Unassembled WGS sequence"/>
</dbReference>
<proteinExistence type="predicted"/>